<comment type="subcellular location">
    <subcellularLocation>
        <location evidence="1">Mitochondrion</location>
    </subcellularLocation>
</comment>
<dbReference type="Pfam" id="PF08213">
    <property type="entry name" value="COX24_C"/>
    <property type="match status" value="1"/>
</dbReference>
<dbReference type="InterPro" id="IPR013177">
    <property type="entry name" value="Ribosomal_mS38_C"/>
</dbReference>
<evidence type="ECO:0000256" key="1">
    <source>
        <dbReference type="ARBA" id="ARBA00004173"/>
    </source>
</evidence>
<reference evidence="7" key="1">
    <citation type="submission" date="2022-08" db="EMBL/GenBank/DDBJ databases">
        <authorList>
            <person name="Gutierrez-Valencia J."/>
        </authorList>
    </citation>
    <scope>NUCLEOTIDE SEQUENCE</scope>
</reference>
<protein>
    <recommendedName>
        <fullName evidence="4">Small ribosomal subunit protein mS38</fullName>
    </recommendedName>
</protein>
<accession>A0AAV0MN07</accession>
<dbReference type="PANTHER" id="PTHR32035:SF3">
    <property type="entry name" value="SMALL RIBOSOMAL SUBUNIT PROTEIN MS38"/>
    <property type="match status" value="1"/>
</dbReference>
<comment type="caution">
    <text evidence="7">The sequence shown here is derived from an EMBL/GenBank/DDBJ whole genome shotgun (WGS) entry which is preliminary data.</text>
</comment>
<feature type="domain" description="Ribosomal protein mS38 C-terminal" evidence="6">
    <location>
        <begin position="110"/>
        <end position="140"/>
    </location>
</feature>
<comment type="similarity">
    <text evidence="3">Belongs to the mitochondrion-specific ribosomal protein mS38 family.</text>
</comment>
<dbReference type="GO" id="GO:0005739">
    <property type="term" value="C:mitochondrion"/>
    <property type="evidence" value="ECO:0007669"/>
    <property type="project" value="UniProtKB-SubCell"/>
</dbReference>
<dbReference type="AlphaFoldDB" id="A0AAV0MN07"/>
<evidence type="ECO:0000256" key="4">
    <source>
        <dbReference type="ARBA" id="ARBA00035682"/>
    </source>
</evidence>
<dbReference type="Proteomes" id="UP001154282">
    <property type="component" value="Unassembled WGS sequence"/>
</dbReference>
<keyword evidence="2" id="KW-0496">Mitochondrion</keyword>
<evidence type="ECO:0000256" key="2">
    <source>
        <dbReference type="ARBA" id="ARBA00023128"/>
    </source>
</evidence>
<feature type="region of interest" description="Disordered" evidence="5">
    <location>
        <begin position="108"/>
        <end position="140"/>
    </location>
</feature>
<keyword evidence="8" id="KW-1185">Reference proteome</keyword>
<dbReference type="SMART" id="SM01155">
    <property type="entry name" value="DUF1713"/>
    <property type="match status" value="1"/>
</dbReference>
<evidence type="ECO:0000256" key="5">
    <source>
        <dbReference type="SAM" id="MobiDB-lite"/>
    </source>
</evidence>
<name>A0AAV0MN07_9ROSI</name>
<evidence type="ECO:0000256" key="3">
    <source>
        <dbReference type="ARBA" id="ARBA00035647"/>
    </source>
</evidence>
<evidence type="ECO:0000259" key="6">
    <source>
        <dbReference type="SMART" id="SM01155"/>
    </source>
</evidence>
<dbReference type="EMBL" id="CAMGYJ010000007">
    <property type="protein sequence ID" value="CAI0447468.1"/>
    <property type="molecule type" value="Genomic_DNA"/>
</dbReference>
<evidence type="ECO:0000313" key="8">
    <source>
        <dbReference type="Proteomes" id="UP001154282"/>
    </source>
</evidence>
<proteinExistence type="inferred from homology"/>
<feature type="compositionally biased region" description="Basic residues" evidence="5">
    <location>
        <begin position="115"/>
        <end position="140"/>
    </location>
</feature>
<dbReference type="PANTHER" id="PTHR32035">
    <property type="entry name" value="AURORA KINASE A-INTERACTING PROTEIN"/>
    <property type="match status" value="1"/>
</dbReference>
<gene>
    <name evidence="7" type="ORF">LITE_LOCUS29411</name>
</gene>
<sequence>MANLIPKILRRTSSSSTTIAAVLHKPSPPHPATYSRLAGAVFAQRFVPDLTMPRPIPFFGIGTAEKVQSPSGFVYPSFPFGLGLNPIPAAGFDFVETEDGVVDHDDRTIRADSVKKKRKKKMNKHKYKKLRKRLRRKSRS</sequence>
<organism evidence="7 8">
    <name type="scientific">Linum tenue</name>
    <dbReference type="NCBI Taxonomy" id="586396"/>
    <lineage>
        <taxon>Eukaryota</taxon>
        <taxon>Viridiplantae</taxon>
        <taxon>Streptophyta</taxon>
        <taxon>Embryophyta</taxon>
        <taxon>Tracheophyta</taxon>
        <taxon>Spermatophyta</taxon>
        <taxon>Magnoliopsida</taxon>
        <taxon>eudicotyledons</taxon>
        <taxon>Gunneridae</taxon>
        <taxon>Pentapetalae</taxon>
        <taxon>rosids</taxon>
        <taxon>fabids</taxon>
        <taxon>Malpighiales</taxon>
        <taxon>Linaceae</taxon>
        <taxon>Linum</taxon>
    </lineage>
</organism>
<evidence type="ECO:0000313" key="7">
    <source>
        <dbReference type="EMBL" id="CAI0447468.1"/>
    </source>
</evidence>